<proteinExistence type="predicted"/>
<dbReference type="HOGENOM" id="CLU_1592822_0_0_4"/>
<dbReference type="RefSeq" id="WP_013448791.1">
    <property type="nucleotide sequence ID" value="NC_014752.1"/>
</dbReference>
<organism evidence="1 2">
    <name type="scientific">Neisseria lactamica (strain 020-06)</name>
    <dbReference type="NCBI Taxonomy" id="489653"/>
    <lineage>
        <taxon>Bacteria</taxon>
        <taxon>Pseudomonadati</taxon>
        <taxon>Pseudomonadota</taxon>
        <taxon>Betaproteobacteria</taxon>
        <taxon>Neisseriales</taxon>
        <taxon>Neisseriaceae</taxon>
        <taxon>Neisseria</taxon>
    </lineage>
</organism>
<dbReference type="Proteomes" id="UP000008723">
    <property type="component" value="Chromosome"/>
</dbReference>
<dbReference type="eggNOG" id="ENOG50339P5">
    <property type="taxonomic scope" value="Bacteria"/>
</dbReference>
<dbReference type="EMBL" id="FN995097">
    <property type="protein sequence ID" value="CBN87077.1"/>
    <property type="molecule type" value="Genomic_DNA"/>
</dbReference>
<protein>
    <submittedName>
        <fullName evidence="1">Uncharacterized protein</fullName>
    </submittedName>
</protein>
<gene>
    <name evidence="1" type="ordered locus">NLA_8430</name>
</gene>
<name>E4ZCJ8_NEIL0</name>
<sequence length="167" mass="18514">MSVQNLGASSKGRLVLIGPPPSEAYKLNRKTMTWEIDRKQSAEYLARRKETLSNRLAARADELKNSLLAGYPQVEIDSFYRQEKEALARQADNNAPTPMLAQIAAARGVELDVLIEKVVEKSARLAVAVGTIIGKRQQLEDKLNTIETAPGLDALEKEIEEWTLKIG</sequence>
<reference evidence="1 2" key="1">
    <citation type="journal article" date="2010" name="BMC Genomics">
        <title>Independent evolution of the core and accessory gene sets in the genus Neisseria: insights gained from the genome of Neisseria lactamica isolate 020-06.</title>
        <authorList>
            <person name="Bennett J.S."/>
            <person name="Bentley S.D."/>
            <person name="Vernikos G.S."/>
            <person name="Quail M.A."/>
            <person name="Cherevach I."/>
            <person name="White B."/>
            <person name="Parkhill J."/>
            <person name="Maiden M.C."/>
        </authorList>
    </citation>
    <scope>NUCLEOTIDE SEQUENCE [LARGE SCALE GENOMIC DNA]</scope>
    <source>
        <strain evidence="1 2">020-06</strain>
    </source>
</reference>
<dbReference type="KEGG" id="nla:NLA_8430"/>
<evidence type="ECO:0000313" key="1">
    <source>
        <dbReference type="EMBL" id="CBN87077.1"/>
    </source>
</evidence>
<evidence type="ECO:0000313" key="2">
    <source>
        <dbReference type="Proteomes" id="UP000008723"/>
    </source>
</evidence>
<accession>E4ZCJ8</accession>
<dbReference type="AlphaFoldDB" id="E4ZCJ8"/>